<protein>
    <submittedName>
        <fullName evidence="1">Uncharacterized protein</fullName>
    </submittedName>
</protein>
<reference evidence="1 2" key="1">
    <citation type="journal article" date="2018" name="Nat. Ecol. Evol.">
        <title>Pezizomycetes genomes reveal the molecular basis of ectomycorrhizal truffle lifestyle.</title>
        <authorList>
            <person name="Murat C."/>
            <person name="Payen T."/>
            <person name="Noel B."/>
            <person name="Kuo A."/>
            <person name="Morin E."/>
            <person name="Chen J."/>
            <person name="Kohler A."/>
            <person name="Krizsan K."/>
            <person name="Balestrini R."/>
            <person name="Da Silva C."/>
            <person name="Montanini B."/>
            <person name="Hainaut M."/>
            <person name="Levati E."/>
            <person name="Barry K.W."/>
            <person name="Belfiori B."/>
            <person name="Cichocki N."/>
            <person name="Clum A."/>
            <person name="Dockter R.B."/>
            <person name="Fauchery L."/>
            <person name="Guy J."/>
            <person name="Iotti M."/>
            <person name="Le Tacon F."/>
            <person name="Lindquist E.A."/>
            <person name="Lipzen A."/>
            <person name="Malagnac F."/>
            <person name="Mello A."/>
            <person name="Molinier V."/>
            <person name="Miyauchi S."/>
            <person name="Poulain J."/>
            <person name="Riccioni C."/>
            <person name="Rubini A."/>
            <person name="Sitrit Y."/>
            <person name="Splivallo R."/>
            <person name="Traeger S."/>
            <person name="Wang M."/>
            <person name="Zifcakova L."/>
            <person name="Wipf D."/>
            <person name="Zambonelli A."/>
            <person name="Paolocci F."/>
            <person name="Nowrousian M."/>
            <person name="Ottonello S."/>
            <person name="Baldrian P."/>
            <person name="Spatafora J.W."/>
            <person name="Henrissat B."/>
            <person name="Nagy L.G."/>
            <person name="Aury J.M."/>
            <person name="Wincker P."/>
            <person name="Grigoriev I.V."/>
            <person name="Bonfante P."/>
            <person name="Martin F.M."/>
        </authorList>
    </citation>
    <scope>NUCLEOTIDE SEQUENCE [LARGE SCALE GENOMIC DNA]</scope>
    <source>
        <strain evidence="1 2">CCBAS932</strain>
    </source>
</reference>
<accession>A0A3N4KBQ6</accession>
<evidence type="ECO:0000313" key="2">
    <source>
        <dbReference type="Proteomes" id="UP000277580"/>
    </source>
</evidence>
<proteinExistence type="predicted"/>
<organism evidence="1 2">
    <name type="scientific">Morchella conica CCBAS932</name>
    <dbReference type="NCBI Taxonomy" id="1392247"/>
    <lineage>
        <taxon>Eukaryota</taxon>
        <taxon>Fungi</taxon>
        <taxon>Dikarya</taxon>
        <taxon>Ascomycota</taxon>
        <taxon>Pezizomycotina</taxon>
        <taxon>Pezizomycetes</taxon>
        <taxon>Pezizales</taxon>
        <taxon>Morchellaceae</taxon>
        <taxon>Morchella</taxon>
    </lineage>
</organism>
<name>A0A3N4KBQ6_9PEZI</name>
<dbReference type="InParanoid" id="A0A3N4KBQ6"/>
<dbReference type="EMBL" id="ML119172">
    <property type="protein sequence ID" value="RPB07913.1"/>
    <property type="molecule type" value="Genomic_DNA"/>
</dbReference>
<sequence>MLWDDSKGVSSLVLIFGLIGTINWGSNPCIKVHWRVSRAGSVRLAVPLSAGIRCLRTPARSYLGRIIPCGVNHTEDRLSNDQFITYLQVNTCTHMRPLHCTWLGMPFGF</sequence>
<dbReference type="Proteomes" id="UP000277580">
    <property type="component" value="Unassembled WGS sequence"/>
</dbReference>
<dbReference type="AlphaFoldDB" id="A0A3N4KBQ6"/>
<evidence type="ECO:0000313" key="1">
    <source>
        <dbReference type="EMBL" id="RPB07913.1"/>
    </source>
</evidence>
<gene>
    <name evidence="1" type="ORF">P167DRAFT_373885</name>
</gene>
<keyword evidence="2" id="KW-1185">Reference proteome</keyword>